<dbReference type="InterPro" id="IPR051544">
    <property type="entry name" value="TPS_OM_transporter"/>
</dbReference>
<name>A0ABT6BC49_9GAMM</name>
<dbReference type="Pfam" id="PF08479">
    <property type="entry name" value="POTRA_2"/>
    <property type="match status" value="1"/>
</dbReference>
<feature type="domain" description="Haemolysin activator HlyB C-terminal" evidence="6">
    <location>
        <begin position="209"/>
        <end position="497"/>
    </location>
</feature>
<comment type="caution">
    <text evidence="8">The sequence shown here is derived from an EMBL/GenBank/DDBJ whole genome shotgun (WGS) entry which is preliminary data.</text>
</comment>
<feature type="compositionally biased region" description="Basic and acidic residues" evidence="4">
    <location>
        <begin position="36"/>
        <end position="46"/>
    </location>
</feature>
<dbReference type="EMBL" id="JARJJS010000002">
    <property type="protein sequence ID" value="MDF4025657.1"/>
    <property type="molecule type" value="Genomic_DNA"/>
</dbReference>
<keyword evidence="1" id="KW-0472">Membrane</keyword>
<sequence>MKRTTLASACFALLALQTDAHAQSAPPAPQQSPAQRADRYYDDRQAPTRPEAPVDPLPSARPAAAAVSSDVRFVLRGVTFDTSAFIDAPTLEAIARPYVGRDTGAAELNALLDAVNAEYAHRGITTARAVLGSQPVDHGVVHVALVEGHLGKVTVQGNAKTREAFVRRRLHMQEGELLDTARLRSDLTYLNRTTDLQTAALLQPGASRGLSDVVVDVKEPAPYSLDTFVDNAGVDTSGHTRVGVAGHVNGLLGVSDRMDLNIAHAKGGTDGQFGYSGIITESDARLGVSYARSQIDIVNGPYRDLDIVGHSAVAALDFTQPFIANQRWLFEGTAAYSHARSSTDIAGKPVADTTTNGLGIGILLNHRVDGREWTLSQQVTRLNAQQPIAGSGSFMTATGTLDGVQLLGKAWALRVGAGWQYTSKDALPSSSLFQLGGVGSVRGYDRGIVAGARGYFLDMELHHPIGAVDAFAFADHGAVYAAFPRDRQITGAGVGANWNFRRWLTFTGDAAHAFTHVVPNQDSWRVDFRLAVHWE</sequence>
<dbReference type="Gene3D" id="2.40.160.50">
    <property type="entry name" value="membrane protein fhac: a member of the omp85/tpsb transporter family"/>
    <property type="match status" value="1"/>
</dbReference>
<gene>
    <name evidence="8" type="ORF">P3W24_11840</name>
</gene>
<feature type="chain" id="PRO_5046508277" evidence="5">
    <location>
        <begin position="23"/>
        <end position="535"/>
    </location>
</feature>
<evidence type="ECO:0000256" key="3">
    <source>
        <dbReference type="ARBA" id="ARBA00023237"/>
    </source>
</evidence>
<protein>
    <submittedName>
        <fullName evidence="8">ShlB/FhaC/HecB family hemolysin secretion/activation protein</fullName>
    </submittedName>
</protein>
<keyword evidence="3" id="KW-0998">Cell outer membrane</keyword>
<feature type="signal peptide" evidence="5">
    <location>
        <begin position="1"/>
        <end position="22"/>
    </location>
</feature>
<feature type="region of interest" description="Disordered" evidence="4">
    <location>
        <begin position="21"/>
        <end position="61"/>
    </location>
</feature>
<evidence type="ECO:0000259" key="6">
    <source>
        <dbReference type="Pfam" id="PF03865"/>
    </source>
</evidence>
<dbReference type="Pfam" id="PF03865">
    <property type="entry name" value="ShlB"/>
    <property type="match status" value="1"/>
</dbReference>
<proteinExistence type="predicted"/>
<evidence type="ECO:0000256" key="1">
    <source>
        <dbReference type="ARBA" id="ARBA00022452"/>
    </source>
</evidence>
<evidence type="ECO:0000313" key="8">
    <source>
        <dbReference type="EMBL" id="MDF4025657.1"/>
    </source>
</evidence>
<reference evidence="8 9" key="1">
    <citation type="journal article" date="2024" name="Curr. Microbiol.">
        <title>Luteibacter sahnii sp. nov., A Novel Yellow-Colored Xanthomonadin Pigment Producing Probiotic Bacterium from Healthy Rice Seed Microbiome.</title>
        <authorList>
            <person name="Jaiswal G."/>
            <person name="Rana R."/>
            <person name="Nayak P.K."/>
            <person name="Chouhan R."/>
            <person name="Gandhi S.G."/>
            <person name="Patel H.K."/>
            <person name="Patil P.B."/>
        </authorList>
    </citation>
    <scope>NUCLEOTIDE SEQUENCE [LARGE SCALE GENOMIC DNA]</scope>
    <source>
        <strain evidence="8 9">PPL201</strain>
    </source>
</reference>
<feature type="domain" description="Polypeptide-transport-associated ShlB-type" evidence="7">
    <location>
        <begin position="73"/>
        <end position="148"/>
    </location>
</feature>
<accession>A0ABT6BC49</accession>
<dbReference type="Proteomes" id="UP001528850">
    <property type="component" value="Unassembled WGS sequence"/>
</dbReference>
<dbReference type="InterPro" id="IPR013686">
    <property type="entry name" value="Polypept-transport_assoc_ShlB"/>
</dbReference>
<evidence type="ECO:0000256" key="5">
    <source>
        <dbReference type="SAM" id="SignalP"/>
    </source>
</evidence>
<dbReference type="PANTHER" id="PTHR34597:SF1">
    <property type="entry name" value="HEME_HEMOPEXIN TRANSPORTER PROTEIN HUXB"/>
    <property type="match status" value="1"/>
</dbReference>
<dbReference type="Gene3D" id="3.10.20.310">
    <property type="entry name" value="membrane protein fhac"/>
    <property type="match status" value="1"/>
</dbReference>
<keyword evidence="5" id="KW-0732">Signal</keyword>
<evidence type="ECO:0000259" key="7">
    <source>
        <dbReference type="Pfam" id="PF08479"/>
    </source>
</evidence>
<dbReference type="PANTHER" id="PTHR34597">
    <property type="entry name" value="SLR1661 PROTEIN"/>
    <property type="match status" value="1"/>
</dbReference>
<evidence type="ECO:0000256" key="2">
    <source>
        <dbReference type="ARBA" id="ARBA00022692"/>
    </source>
</evidence>
<organism evidence="8 9">
    <name type="scientific">Luteibacter sahnii</name>
    <dbReference type="NCBI Taxonomy" id="3021977"/>
    <lineage>
        <taxon>Bacteria</taxon>
        <taxon>Pseudomonadati</taxon>
        <taxon>Pseudomonadota</taxon>
        <taxon>Gammaproteobacteria</taxon>
        <taxon>Lysobacterales</taxon>
        <taxon>Rhodanobacteraceae</taxon>
        <taxon>Luteibacter</taxon>
    </lineage>
</organism>
<evidence type="ECO:0000313" key="9">
    <source>
        <dbReference type="Proteomes" id="UP001528850"/>
    </source>
</evidence>
<keyword evidence="2" id="KW-0812">Transmembrane</keyword>
<dbReference type="InterPro" id="IPR005565">
    <property type="entry name" value="Hemolysn_activator_HlyB_C"/>
</dbReference>
<evidence type="ECO:0000256" key="4">
    <source>
        <dbReference type="SAM" id="MobiDB-lite"/>
    </source>
</evidence>
<keyword evidence="9" id="KW-1185">Reference proteome</keyword>
<keyword evidence="1" id="KW-1134">Transmembrane beta strand</keyword>